<dbReference type="InterPro" id="IPR009394">
    <property type="entry name" value="MmcB-like"/>
</dbReference>
<feature type="coiled-coil region" evidence="1">
    <location>
        <begin position="183"/>
        <end position="210"/>
    </location>
</feature>
<organism evidence="2">
    <name type="scientific">marine sediment metagenome</name>
    <dbReference type="NCBI Taxonomy" id="412755"/>
    <lineage>
        <taxon>unclassified sequences</taxon>
        <taxon>metagenomes</taxon>
        <taxon>ecological metagenomes</taxon>
    </lineage>
</organism>
<name>A0A0F9RBY2_9ZZZZ</name>
<dbReference type="EMBL" id="LAZR01001020">
    <property type="protein sequence ID" value="KKN52409.1"/>
    <property type="molecule type" value="Genomic_DNA"/>
</dbReference>
<dbReference type="Pfam" id="PF06319">
    <property type="entry name" value="MmcB-like"/>
    <property type="match status" value="1"/>
</dbReference>
<comment type="caution">
    <text evidence="2">The sequence shown here is derived from an EMBL/GenBank/DDBJ whole genome shotgun (WGS) entry which is preliminary data.</text>
</comment>
<reference evidence="2" key="1">
    <citation type="journal article" date="2015" name="Nature">
        <title>Complex archaea that bridge the gap between prokaryotes and eukaryotes.</title>
        <authorList>
            <person name="Spang A."/>
            <person name="Saw J.H."/>
            <person name="Jorgensen S.L."/>
            <person name="Zaremba-Niedzwiedzka K."/>
            <person name="Martijn J."/>
            <person name="Lind A.E."/>
            <person name="van Eijk R."/>
            <person name="Schleper C."/>
            <person name="Guy L."/>
            <person name="Ettema T.J."/>
        </authorList>
    </citation>
    <scope>NUCLEOTIDE SEQUENCE</scope>
</reference>
<sequence length="268" mass="30956">MELTIAPIGYRASDITELLVRKYPIEKFLSVPECKIGSTVFKYGCPRFDLWVMARSWAHPRFIGCEIKVTRQDFLRDVKWQDYLPYCTEFYFVATPGVIDPGEVPETAGLMVTSKNCKRLITKKKAPVRDVEIPQSILIYLLMCRTRVTADNTGRELPARWQDRLKQMKANKGLGHDVAYHIRSLVDKKVKDVRDENQTLKEENRRFEIIKDCMEELGVSPGDLQIRVRHGIEHKLKEVMSGIPFDLIQFLKQVELNASQAIKALETK</sequence>
<gene>
    <name evidence="2" type="ORF">LCGC14_0612630</name>
</gene>
<protein>
    <recommendedName>
        <fullName evidence="3">MmcB family DNA repair protein</fullName>
    </recommendedName>
</protein>
<evidence type="ECO:0008006" key="3">
    <source>
        <dbReference type="Google" id="ProtNLM"/>
    </source>
</evidence>
<evidence type="ECO:0000256" key="1">
    <source>
        <dbReference type="SAM" id="Coils"/>
    </source>
</evidence>
<dbReference type="AlphaFoldDB" id="A0A0F9RBY2"/>
<evidence type="ECO:0000313" key="2">
    <source>
        <dbReference type="EMBL" id="KKN52409.1"/>
    </source>
</evidence>
<accession>A0A0F9RBY2</accession>
<keyword evidence="1" id="KW-0175">Coiled coil</keyword>
<proteinExistence type="predicted"/>